<gene>
    <name evidence="1" type="ORF">Lalb_Chr05g0211711</name>
</gene>
<organism evidence="1 2">
    <name type="scientific">Lupinus albus</name>
    <name type="common">White lupine</name>
    <name type="synonym">Lupinus termis</name>
    <dbReference type="NCBI Taxonomy" id="3870"/>
    <lineage>
        <taxon>Eukaryota</taxon>
        <taxon>Viridiplantae</taxon>
        <taxon>Streptophyta</taxon>
        <taxon>Embryophyta</taxon>
        <taxon>Tracheophyta</taxon>
        <taxon>Spermatophyta</taxon>
        <taxon>Magnoliopsida</taxon>
        <taxon>eudicotyledons</taxon>
        <taxon>Gunneridae</taxon>
        <taxon>Pentapetalae</taxon>
        <taxon>rosids</taxon>
        <taxon>fabids</taxon>
        <taxon>Fabales</taxon>
        <taxon>Fabaceae</taxon>
        <taxon>Papilionoideae</taxon>
        <taxon>50 kb inversion clade</taxon>
        <taxon>genistoids sensu lato</taxon>
        <taxon>core genistoids</taxon>
        <taxon>Genisteae</taxon>
        <taxon>Lupinus</taxon>
    </lineage>
</organism>
<evidence type="ECO:0000313" key="1">
    <source>
        <dbReference type="EMBL" id="KAE9612885.1"/>
    </source>
</evidence>
<evidence type="ECO:0000313" key="2">
    <source>
        <dbReference type="Proteomes" id="UP000447434"/>
    </source>
</evidence>
<keyword evidence="2" id="KW-1185">Reference proteome</keyword>
<dbReference type="Proteomes" id="UP000447434">
    <property type="component" value="Chromosome 5"/>
</dbReference>
<sequence>MRGIGALQLPKYRFKLLYPEKPSPGILAISTPKKQENNEFSEMGLATKEIIDPVVAFSKPPPLPPVLGPLVALSLLETWWKGSADDDGM</sequence>
<proteinExistence type="predicted"/>
<accession>A0A6A4QF03</accession>
<comment type="caution">
    <text evidence="1">The sequence shown here is derived from an EMBL/GenBank/DDBJ whole genome shotgun (WGS) entry which is preliminary data.</text>
</comment>
<dbReference type="AlphaFoldDB" id="A0A6A4QF03"/>
<protein>
    <submittedName>
        <fullName evidence="1">Uncharacterized protein</fullName>
    </submittedName>
</protein>
<dbReference type="EMBL" id="WOCE01000005">
    <property type="protein sequence ID" value="KAE9612885.1"/>
    <property type="molecule type" value="Genomic_DNA"/>
</dbReference>
<reference evidence="2" key="1">
    <citation type="journal article" date="2020" name="Nat. Commun.">
        <title>Genome sequence of the cluster root forming white lupin.</title>
        <authorList>
            <person name="Hufnagel B."/>
            <person name="Marques A."/>
            <person name="Soriano A."/>
            <person name="Marques L."/>
            <person name="Divol F."/>
            <person name="Doumas P."/>
            <person name="Sallet E."/>
            <person name="Mancinotti D."/>
            <person name="Carrere S."/>
            <person name="Marande W."/>
            <person name="Arribat S."/>
            <person name="Keller J."/>
            <person name="Huneau C."/>
            <person name="Blein T."/>
            <person name="Aime D."/>
            <person name="Laguerre M."/>
            <person name="Taylor J."/>
            <person name="Schubert V."/>
            <person name="Nelson M."/>
            <person name="Geu-Flores F."/>
            <person name="Crespi M."/>
            <person name="Gallardo-Guerrero K."/>
            <person name="Delaux P.-M."/>
            <person name="Salse J."/>
            <person name="Berges H."/>
            <person name="Guyot R."/>
            <person name="Gouzy J."/>
            <person name="Peret B."/>
        </authorList>
    </citation>
    <scope>NUCLEOTIDE SEQUENCE [LARGE SCALE GENOMIC DNA]</scope>
    <source>
        <strain evidence="2">cv. Amiga</strain>
    </source>
</reference>
<name>A0A6A4QF03_LUPAL</name>
<dbReference type="OrthoDB" id="1933480at2759"/>